<evidence type="ECO:0000256" key="13">
    <source>
        <dbReference type="ARBA" id="ARBA00049550"/>
    </source>
</evidence>
<dbReference type="PRINTS" id="PR00081">
    <property type="entry name" value="GDHRDH"/>
</dbReference>
<dbReference type="AlphaFoldDB" id="A0ABD0XU76"/>
<dbReference type="Pfam" id="PF00106">
    <property type="entry name" value="adh_short"/>
    <property type="match status" value="1"/>
</dbReference>
<dbReference type="Proteomes" id="UP001558652">
    <property type="component" value="Unassembled WGS sequence"/>
</dbReference>
<name>A0ABD0XU76_9HEMI</name>
<evidence type="ECO:0000313" key="15">
    <source>
        <dbReference type="Proteomes" id="UP001558652"/>
    </source>
</evidence>
<comment type="similarity">
    <text evidence="2">Belongs to the short-chain dehydrogenases/reductases (SDR) family.</text>
</comment>
<dbReference type="GO" id="GO:0003858">
    <property type="term" value="F:3-hydroxybutyrate dehydrogenase activity"/>
    <property type="evidence" value="ECO:0007669"/>
    <property type="project" value="UniProtKB-EC"/>
</dbReference>
<evidence type="ECO:0000256" key="11">
    <source>
        <dbReference type="ARBA" id="ARBA00043083"/>
    </source>
</evidence>
<evidence type="ECO:0000256" key="2">
    <source>
        <dbReference type="ARBA" id="ARBA00006484"/>
    </source>
</evidence>
<evidence type="ECO:0000256" key="6">
    <source>
        <dbReference type="ARBA" id="ARBA00038959"/>
    </source>
</evidence>
<evidence type="ECO:0000256" key="8">
    <source>
        <dbReference type="ARBA" id="ARBA00041727"/>
    </source>
</evidence>
<dbReference type="EMBL" id="JBFDAA010000032">
    <property type="protein sequence ID" value="KAL1110025.1"/>
    <property type="molecule type" value="Genomic_DNA"/>
</dbReference>
<accession>A0ABD0XU76</accession>
<organism evidence="14 15">
    <name type="scientific">Ranatra chinensis</name>
    <dbReference type="NCBI Taxonomy" id="642074"/>
    <lineage>
        <taxon>Eukaryota</taxon>
        <taxon>Metazoa</taxon>
        <taxon>Ecdysozoa</taxon>
        <taxon>Arthropoda</taxon>
        <taxon>Hexapoda</taxon>
        <taxon>Insecta</taxon>
        <taxon>Pterygota</taxon>
        <taxon>Neoptera</taxon>
        <taxon>Paraneoptera</taxon>
        <taxon>Hemiptera</taxon>
        <taxon>Heteroptera</taxon>
        <taxon>Panheteroptera</taxon>
        <taxon>Nepomorpha</taxon>
        <taxon>Nepidae</taxon>
        <taxon>Ranatrinae</taxon>
        <taxon>Ranatra</taxon>
    </lineage>
</organism>
<comment type="pathway">
    <text evidence="1">Siderophore biosynthesis.</text>
</comment>
<comment type="pathway">
    <text evidence="4">Amino-acid metabolism.</text>
</comment>
<dbReference type="InterPro" id="IPR051122">
    <property type="entry name" value="SDR_DHRS6-like"/>
</dbReference>
<dbReference type="EC" id="1.1.1.104" evidence="5"/>
<comment type="caution">
    <text evidence="14">The sequence shown here is derived from an EMBL/GenBank/DDBJ whole genome shotgun (WGS) entry which is preliminary data.</text>
</comment>
<evidence type="ECO:0000256" key="1">
    <source>
        <dbReference type="ARBA" id="ARBA00004924"/>
    </source>
</evidence>
<dbReference type="PANTHER" id="PTHR43477">
    <property type="entry name" value="DIHYDROANTICAPSIN 7-DEHYDROGENASE"/>
    <property type="match status" value="1"/>
</dbReference>
<proteinExistence type="inferred from homology"/>
<dbReference type="EC" id="1.1.1.30" evidence="6"/>
<dbReference type="SUPFAM" id="SSF51735">
    <property type="entry name" value="NAD(P)-binding Rossmann-fold domains"/>
    <property type="match status" value="1"/>
</dbReference>
<dbReference type="PANTHER" id="PTHR43477:SF1">
    <property type="entry name" value="DIHYDROANTICAPSIN 7-DEHYDROGENASE"/>
    <property type="match status" value="1"/>
</dbReference>
<dbReference type="GO" id="GO:0016617">
    <property type="term" value="F:4-oxoproline reductase activity"/>
    <property type="evidence" value="ECO:0007669"/>
    <property type="project" value="UniProtKB-EC"/>
</dbReference>
<evidence type="ECO:0000313" key="14">
    <source>
        <dbReference type="EMBL" id="KAL1110025.1"/>
    </source>
</evidence>
<comment type="catalytic activity">
    <reaction evidence="13">
        <text>(R)-3-hydroxybutanoate + NAD(+) = acetoacetate + NADH + H(+)</text>
        <dbReference type="Rhea" id="RHEA:20521"/>
        <dbReference type="ChEBI" id="CHEBI:10983"/>
        <dbReference type="ChEBI" id="CHEBI:13705"/>
        <dbReference type="ChEBI" id="CHEBI:15378"/>
        <dbReference type="ChEBI" id="CHEBI:57540"/>
        <dbReference type="ChEBI" id="CHEBI:57945"/>
        <dbReference type="EC" id="1.1.1.30"/>
    </reaction>
</comment>
<gene>
    <name evidence="14" type="ORF">AAG570_014175</name>
</gene>
<keyword evidence="15" id="KW-1185">Reference proteome</keyword>
<dbReference type="Gene3D" id="3.40.50.720">
    <property type="entry name" value="NAD(P)-binding Rossmann-like Domain"/>
    <property type="match status" value="2"/>
</dbReference>
<evidence type="ECO:0000256" key="4">
    <source>
        <dbReference type="ARBA" id="ARBA00034698"/>
    </source>
</evidence>
<dbReference type="InterPro" id="IPR002347">
    <property type="entry name" value="SDR_fam"/>
</dbReference>
<evidence type="ECO:0000256" key="5">
    <source>
        <dbReference type="ARBA" id="ARBA00038956"/>
    </source>
</evidence>
<reference evidence="14 15" key="1">
    <citation type="submission" date="2024-07" db="EMBL/GenBank/DDBJ databases">
        <title>Chromosome-level genome assembly of the water stick insect Ranatra chinensis (Heteroptera: Nepidae).</title>
        <authorList>
            <person name="Liu X."/>
        </authorList>
    </citation>
    <scope>NUCLEOTIDE SEQUENCE [LARGE SCALE GENOMIC DNA]</scope>
    <source>
        <strain evidence="14">Cailab_2021Rc</strain>
        <tissue evidence="14">Muscle</tissue>
    </source>
</reference>
<dbReference type="InterPro" id="IPR036291">
    <property type="entry name" value="NAD(P)-bd_dom_sf"/>
</dbReference>
<evidence type="ECO:0000256" key="7">
    <source>
        <dbReference type="ARBA" id="ARBA00039194"/>
    </source>
</evidence>
<evidence type="ECO:0000256" key="3">
    <source>
        <dbReference type="ARBA" id="ARBA00023002"/>
    </source>
</evidence>
<evidence type="ECO:0000256" key="9">
    <source>
        <dbReference type="ARBA" id="ARBA00042309"/>
    </source>
</evidence>
<keyword evidence="3" id="KW-0560">Oxidoreductase</keyword>
<evidence type="ECO:0000256" key="10">
    <source>
        <dbReference type="ARBA" id="ARBA00042565"/>
    </source>
</evidence>
<evidence type="ECO:0000256" key="12">
    <source>
        <dbReference type="ARBA" id="ARBA00043199"/>
    </source>
</evidence>
<dbReference type="Pfam" id="PF13561">
    <property type="entry name" value="adh_short_C2"/>
    <property type="match status" value="1"/>
</dbReference>
<protein>
    <recommendedName>
        <fullName evidence="7">Dehydrogenase/reductase SDR family member 6</fullName>
        <ecNumber evidence="5">1.1.1.104</ecNumber>
        <ecNumber evidence="6">1.1.1.30</ecNumber>
    </recommendedName>
    <alternativeName>
        <fullName evidence="11">(R)-beta-hydroxybutyrate dehydrogenase</fullName>
    </alternativeName>
    <alternativeName>
        <fullName evidence="9">3-hydroxybutyrate dehydrogenase type 2</fullName>
    </alternativeName>
    <alternativeName>
        <fullName evidence="12">4-oxo-L-proline reductase</fullName>
    </alternativeName>
    <alternativeName>
        <fullName evidence="10">Oxidoreductase UCPA</fullName>
    </alternativeName>
    <alternativeName>
        <fullName evidence="8">Short chain dehydrogenase/reductase family 15C member 1</fullName>
    </alternativeName>
</protein>
<sequence length="141" mass="14937">MAKRLEGKVALISGATSGIGKATAILFAEEGAKVVFCGRRQELGEKIEQEIKARAVIQFTRAVAVEFASRGIRSNCIVPGLVNTDLIPEGCDFEKLILPSVPMGRSGKPHEIAKAVLFLASDESSYCTGMSLVIDGGKSVL</sequence>